<dbReference type="InterPro" id="IPR051533">
    <property type="entry name" value="WaaL-like"/>
</dbReference>
<evidence type="ECO:0000313" key="8">
    <source>
        <dbReference type="EMBL" id="BBN98008.1"/>
    </source>
</evidence>
<dbReference type="PANTHER" id="PTHR37422:SF23">
    <property type="entry name" value="TEICHURONIC ACID BIOSYNTHESIS PROTEIN TUAE"/>
    <property type="match status" value="1"/>
</dbReference>
<feature type="transmembrane region" description="Helical" evidence="6">
    <location>
        <begin position="197"/>
        <end position="220"/>
    </location>
</feature>
<feature type="transmembrane region" description="Helical" evidence="6">
    <location>
        <begin position="170"/>
        <end position="190"/>
    </location>
</feature>
<feature type="transmembrane region" description="Helical" evidence="6">
    <location>
        <begin position="79"/>
        <end position="100"/>
    </location>
</feature>
<feature type="transmembrane region" description="Helical" evidence="6">
    <location>
        <begin position="476"/>
        <end position="496"/>
    </location>
</feature>
<accession>A0A5K7WZF9</accession>
<keyword evidence="2 6" id="KW-0812">Transmembrane</keyword>
<gene>
    <name evidence="8" type="primary">tuaE</name>
    <name evidence="8" type="ORF">St703_07130</name>
</gene>
<feature type="transmembrane region" description="Helical" evidence="6">
    <location>
        <begin position="319"/>
        <end position="340"/>
    </location>
</feature>
<name>A0A5K7WZF9_9BACL</name>
<keyword evidence="4 6" id="KW-0472">Membrane</keyword>
<protein>
    <submittedName>
        <fullName evidence="8">Teichuronic acid biosynthesis protein TuaE</fullName>
    </submittedName>
</protein>
<feature type="transmembrane region" description="Helical" evidence="6">
    <location>
        <begin position="450"/>
        <end position="470"/>
    </location>
</feature>
<feature type="region of interest" description="Disordered" evidence="5">
    <location>
        <begin position="1"/>
        <end position="22"/>
    </location>
</feature>
<evidence type="ECO:0000256" key="5">
    <source>
        <dbReference type="SAM" id="MobiDB-lite"/>
    </source>
</evidence>
<keyword evidence="3 6" id="KW-1133">Transmembrane helix</keyword>
<dbReference type="GO" id="GO:0016020">
    <property type="term" value="C:membrane"/>
    <property type="evidence" value="ECO:0007669"/>
    <property type="project" value="UniProtKB-SubCell"/>
</dbReference>
<feature type="transmembrane region" description="Helical" evidence="6">
    <location>
        <begin position="106"/>
        <end position="128"/>
    </location>
</feature>
<proteinExistence type="predicted"/>
<evidence type="ECO:0000256" key="3">
    <source>
        <dbReference type="ARBA" id="ARBA00022989"/>
    </source>
</evidence>
<feature type="transmembrane region" description="Helical" evidence="6">
    <location>
        <begin position="140"/>
        <end position="164"/>
    </location>
</feature>
<dbReference type="Pfam" id="PF04932">
    <property type="entry name" value="Wzy_C"/>
    <property type="match status" value="1"/>
</dbReference>
<evidence type="ECO:0000313" key="9">
    <source>
        <dbReference type="Proteomes" id="UP000326951"/>
    </source>
</evidence>
<evidence type="ECO:0000256" key="2">
    <source>
        <dbReference type="ARBA" id="ARBA00022692"/>
    </source>
</evidence>
<dbReference type="NCBIfam" id="NF047675">
    <property type="entry name" value="TeichurnBiosyTuaE"/>
    <property type="match status" value="1"/>
</dbReference>
<evidence type="ECO:0000256" key="6">
    <source>
        <dbReference type="SAM" id="Phobius"/>
    </source>
</evidence>
<dbReference type="Proteomes" id="UP000326951">
    <property type="component" value="Chromosome"/>
</dbReference>
<evidence type="ECO:0000256" key="1">
    <source>
        <dbReference type="ARBA" id="ARBA00004141"/>
    </source>
</evidence>
<sequence length="504" mass="56100">MKPFEFSEAMNRSQQYNPRAQREDHRAIREHVVLIALLAAGLLGIYWIGDTWLQLVATLGWISVALIAVLYLKEHTSSSVLLTSMMYVFVASTFLNQIVFRVTIGFFTLFIYRILLIASVVVFLVYVVKSGGLRAQWVRTPVKGVLLFLCFWMAYALASLTWAWSVTEGIKYLFLLGIGMLFIFLAVFAFTRVRQLIAFHAIWMVMSGCLIVIGLVNHFARIQLPTSTLFNGPNYKQGYPTAVFTNQNDFALLLSVSVFFYLAALRNVKQPFARLLCLCAAGLSIWLIIQTESRACLLGVAGGIACYAFLMLPKNGRKIALWGGGLFAAAGVLLLSGKLLEMLQHIIRAPAVYAVNENPSSNTVRMNLLQSAWHYLTDTYGFGVGAGNLSVYLEQQPVTNTDQIFEVHHWLGEITGTFGLLIGGGYLVMYLVLFFYLYKAHAKQTDQKARMLVETGLTAQTAFLISSISPSSVSNLYFHWVFLGFVICCASVLCSVSKSGESMK</sequence>
<reference evidence="8 9" key="1">
    <citation type="submission" date="2019-09" db="EMBL/GenBank/DDBJ databases">
        <title>Complete genome sequence of Sporolactobacillus terrae 70-3.</title>
        <authorList>
            <person name="Tanaka N."/>
            <person name="Shiwa Y."/>
            <person name="Fujita N."/>
            <person name="Tanasupawat S."/>
        </authorList>
    </citation>
    <scope>NUCLEOTIDE SEQUENCE [LARGE SCALE GENOMIC DNA]</scope>
    <source>
        <strain evidence="8 9">70-3</strain>
    </source>
</reference>
<feature type="transmembrane region" description="Helical" evidence="6">
    <location>
        <begin position="32"/>
        <end position="49"/>
    </location>
</feature>
<dbReference type="EMBL" id="AP021853">
    <property type="protein sequence ID" value="BBN98008.1"/>
    <property type="molecule type" value="Genomic_DNA"/>
</dbReference>
<evidence type="ECO:0000256" key="4">
    <source>
        <dbReference type="ARBA" id="ARBA00023136"/>
    </source>
</evidence>
<evidence type="ECO:0000259" key="7">
    <source>
        <dbReference type="Pfam" id="PF04932"/>
    </source>
</evidence>
<dbReference type="PANTHER" id="PTHR37422">
    <property type="entry name" value="TEICHURONIC ACID BIOSYNTHESIS PROTEIN TUAE"/>
    <property type="match status" value="1"/>
</dbReference>
<feature type="transmembrane region" description="Helical" evidence="6">
    <location>
        <begin position="418"/>
        <end position="438"/>
    </location>
</feature>
<dbReference type="RefSeq" id="WP_081788015.1">
    <property type="nucleotide sequence ID" value="NZ_AP021853.1"/>
</dbReference>
<dbReference type="InterPro" id="IPR007016">
    <property type="entry name" value="O-antigen_ligase-rel_domated"/>
</dbReference>
<feature type="transmembrane region" description="Helical" evidence="6">
    <location>
        <begin position="272"/>
        <end position="289"/>
    </location>
</feature>
<feature type="domain" description="O-antigen ligase-related" evidence="7">
    <location>
        <begin position="280"/>
        <end position="421"/>
    </location>
</feature>
<comment type="subcellular location">
    <subcellularLocation>
        <location evidence="1">Membrane</location>
        <topology evidence="1">Multi-pass membrane protein</topology>
    </subcellularLocation>
</comment>
<dbReference type="AlphaFoldDB" id="A0A5K7WZF9"/>
<feature type="transmembrane region" description="Helical" evidence="6">
    <location>
        <begin position="250"/>
        <end position="265"/>
    </location>
</feature>
<feature type="transmembrane region" description="Helical" evidence="6">
    <location>
        <begin position="295"/>
        <end position="312"/>
    </location>
</feature>
<organism evidence="8 9">
    <name type="scientific">Sporolactobacillus terrae</name>
    <dbReference type="NCBI Taxonomy" id="269673"/>
    <lineage>
        <taxon>Bacteria</taxon>
        <taxon>Bacillati</taxon>
        <taxon>Bacillota</taxon>
        <taxon>Bacilli</taxon>
        <taxon>Bacillales</taxon>
        <taxon>Sporolactobacillaceae</taxon>
        <taxon>Sporolactobacillus</taxon>
    </lineage>
</organism>
<feature type="transmembrane region" description="Helical" evidence="6">
    <location>
        <begin position="55"/>
        <end position="72"/>
    </location>
</feature>